<name>A0ACC0AUX9_CATRO</name>
<organism evidence="1 2">
    <name type="scientific">Catharanthus roseus</name>
    <name type="common">Madagascar periwinkle</name>
    <name type="synonym">Vinca rosea</name>
    <dbReference type="NCBI Taxonomy" id="4058"/>
    <lineage>
        <taxon>Eukaryota</taxon>
        <taxon>Viridiplantae</taxon>
        <taxon>Streptophyta</taxon>
        <taxon>Embryophyta</taxon>
        <taxon>Tracheophyta</taxon>
        <taxon>Spermatophyta</taxon>
        <taxon>Magnoliopsida</taxon>
        <taxon>eudicotyledons</taxon>
        <taxon>Gunneridae</taxon>
        <taxon>Pentapetalae</taxon>
        <taxon>asterids</taxon>
        <taxon>lamiids</taxon>
        <taxon>Gentianales</taxon>
        <taxon>Apocynaceae</taxon>
        <taxon>Rauvolfioideae</taxon>
        <taxon>Vinceae</taxon>
        <taxon>Catharanthinae</taxon>
        <taxon>Catharanthus</taxon>
    </lineage>
</organism>
<dbReference type="Proteomes" id="UP001060085">
    <property type="component" value="Linkage Group LG05"/>
</dbReference>
<evidence type="ECO:0000313" key="2">
    <source>
        <dbReference type="Proteomes" id="UP001060085"/>
    </source>
</evidence>
<evidence type="ECO:0000313" key="1">
    <source>
        <dbReference type="EMBL" id="KAI5663738.1"/>
    </source>
</evidence>
<comment type="caution">
    <text evidence="1">The sequence shown here is derived from an EMBL/GenBank/DDBJ whole genome shotgun (WGS) entry which is preliminary data.</text>
</comment>
<dbReference type="EMBL" id="CM044705">
    <property type="protein sequence ID" value="KAI5663738.1"/>
    <property type="molecule type" value="Genomic_DNA"/>
</dbReference>
<accession>A0ACC0AUX9</accession>
<keyword evidence="2" id="KW-1185">Reference proteome</keyword>
<reference evidence="2" key="1">
    <citation type="journal article" date="2023" name="Nat. Plants">
        <title>Single-cell RNA sequencing provides a high-resolution roadmap for understanding the multicellular compartmentation of specialized metabolism.</title>
        <authorList>
            <person name="Sun S."/>
            <person name="Shen X."/>
            <person name="Li Y."/>
            <person name="Li Y."/>
            <person name="Wang S."/>
            <person name="Li R."/>
            <person name="Zhang H."/>
            <person name="Shen G."/>
            <person name="Guo B."/>
            <person name="Wei J."/>
            <person name="Xu J."/>
            <person name="St-Pierre B."/>
            <person name="Chen S."/>
            <person name="Sun C."/>
        </authorList>
    </citation>
    <scope>NUCLEOTIDE SEQUENCE [LARGE SCALE GENOMIC DNA]</scope>
</reference>
<protein>
    <submittedName>
        <fullName evidence="1">Uncharacterized protein</fullName>
    </submittedName>
</protein>
<proteinExistence type="predicted"/>
<sequence length="111" mass="12826">MRRTRRLGNLVFLDPEIERTFHARRRIIWKEKIHEEGMGDGARSLKDFTISDATGPSSRIVKPIIEANNFELKPSLLQMVLQNQFGGLPSEDPNCTFRYSLRSATLCYSKR</sequence>
<gene>
    <name evidence="1" type="ORF">M9H77_23061</name>
</gene>